<name>A0ABT6Q010_9PROT</name>
<feature type="domain" description="Autotransporter" evidence="2">
    <location>
        <begin position="383"/>
        <end position="660"/>
    </location>
</feature>
<evidence type="ECO:0000313" key="4">
    <source>
        <dbReference type="Proteomes" id="UP001431634"/>
    </source>
</evidence>
<dbReference type="InterPro" id="IPR029021">
    <property type="entry name" value="Prot-tyrosine_phosphatase-like"/>
</dbReference>
<comment type="caution">
    <text evidence="3">The sequence shown here is derived from an EMBL/GenBank/DDBJ whole genome shotgun (WGS) entry which is preliminary data.</text>
</comment>
<dbReference type="PANTHER" id="PTHR31126">
    <property type="entry name" value="TYROSINE-PROTEIN PHOSPHATASE"/>
    <property type="match status" value="1"/>
</dbReference>
<dbReference type="SMART" id="SM00869">
    <property type="entry name" value="Autotransporter"/>
    <property type="match status" value="1"/>
</dbReference>
<dbReference type="InterPro" id="IPR005546">
    <property type="entry name" value="Autotransporte_beta"/>
</dbReference>
<accession>A0ABT6Q010</accession>
<dbReference type="PROSITE" id="PS51208">
    <property type="entry name" value="AUTOTRANSPORTER"/>
    <property type="match status" value="1"/>
</dbReference>
<dbReference type="PROSITE" id="PS00383">
    <property type="entry name" value="TYR_PHOSPHATASE_1"/>
    <property type="match status" value="1"/>
</dbReference>
<dbReference type="RefSeq" id="WP_281447591.1">
    <property type="nucleotide sequence ID" value="NZ_JASBAO010000001.1"/>
</dbReference>
<dbReference type="Gene3D" id="3.90.190.10">
    <property type="entry name" value="Protein tyrosine phosphatase superfamily"/>
    <property type="match status" value="1"/>
</dbReference>
<gene>
    <name evidence="3" type="ORF">QJV27_03495</name>
</gene>
<dbReference type="SUPFAM" id="SSF103515">
    <property type="entry name" value="Autotransporter"/>
    <property type="match status" value="1"/>
</dbReference>
<dbReference type="SUPFAM" id="SSF52799">
    <property type="entry name" value="(Phosphotyrosine protein) phosphatases II"/>
    <property type="match status" value="1"/>
</dbReference>
<protein>
    <submittedName>
        <fullName evidence="3">Tyrosine-protein phosphatase</fullName>
    </submittedName>
</protein>
<dbReference type="PANTHER" id="PTHR31126:SF1">
    <property type="entry name" value="TYROSINE SPECIFIC PROTEIN PHOSPHATASES DOMAIN-CONTAINING PROTEIN"/>
    <property type="match status" value="1"/>
</dbReference>
<dbReference type="Pfam" id="PF13350">
    <property type="entry name" value="Y_phosphatase3"/>
    <property type="match status" value="1"/>
</dbReference>
<reference evidence="3" key="1">
    <citation type="submission" date="2023-05" db="EMBL/GenBank/DDBJ databases">
        <title>Whole genome sequence of Commensalibacter sp.</title>
        <authorList>
            <person name="Charoenyingcharoen P."/>
            <person name="Yukphan P."/>
        </authorList>
    </citation>
    <scope>NUCLEOTIDE SEQUENCE</scope>
    <source>
        <strain evidence="3">TBRC 16381</strain>
    </source>
</reference>
<organism evidence="3 4">
    <name type="scientific">Commensalibacter oyaizuii</name>
    <dbReference type="NCBI Taxonomy" id="3043873"/>
    <lineage>
        <taxon>Bacteria</taxon>
        <taxon>Pseudomonadati</taxon>
        <taxon>Pseudomonadota</taxon>
        <taxon>Alphaproteobacteria</taxon>
        <taxon>Acetobacterales</taxon>
        <taxon>Acetobacteraceae</taxon>
    </lineage>
</organism>
<dbReference type="InterPro" id="IPR016130">
    <property type="entry name" value="Tyr_Pase_AS"/>
</dbReference>
<keyword evidence="4" id="KW-1185">Reference proteome</keyword>
<evidence type="ECO:0000259" key="2">
    <source>
        <dbReference type="PROSITE" id="PS51208"/>
    </source>
</evidence>
<dbReference type="Pfam" id="PF03797">
    <property type="entry name" value="Autotransporter"/>
    <property type="match status" value="1"/>
</dbReference>
<dbReference type="Proteomes" id="UP001431634">
    <property type="component" value="Unassembled WGS sequence"/>
</dbReference>
<proteinExistence type="inferred from homology"/>
<dbReference type="InterPro" id="IPR026893">
    <property type="entry name" value="Tyr/Ser_Pase_IphP-type"/>
</dbReference>
<evidence type="ECO:0000256" key="1">
    <source>
        <dbReference type="ARBA" id="ARBA00009580"/>
    </source>
</evidence>
<dbReference type="InterPro" id="IPR036709">
    <property type="entry name" value="Autotransporte_beta_dom_sf"/>
</dbReference>
<evidence type="ECO:0000313" key="3">
    <source>
        <dbReference type="EMBL" id="MDI2090452.1"/>
    </source>
</evidence>
<sequence length="660" mass="71924">MIKKQKFPRILGKYFKNSYKINELKYVFMVFPLFCGSHQVLAQTTILNTPRLKGMDNFRDVAGIDTAYKTEHNGVMRSGVFYRSNVITPVGDDLQVMQQLNIGKVIDLRTDSEIAATPDTIPPNSTYSHINIIGNQNSVVTLDIGNLTASNVNIMMEQTERSFVTDSHAREGFGQEFRELANADSASVFHCTAGKDRTGWTAAVLQSIAGVSSQDIMDNYLATNTYTAARVDATVAKLPASMQPAYREILGVRSNWLQAGFDQVATSYGTMDNYLKQGLGLDQATIYVLRGKMVRYASLPGQENFRGNAARGAALLTALQDSPLSGRYTAYNYYLQSAIDQGSLNGLERRVGGQVYADAASYLLRQPSRINDLLMPVLTGRDLQVGKTSFWMQGLSNYMATDSRSGYNSSNEYTGGTVLGFTHRFNQKFSINGGLGYNYGNVNSDGGRVTTNSGFVTLGGNYGFKGLDNSGPWLRAQANIGYVNYQSERSLDNGFGSANGNTSGAYYSGRASAGWLIKSGKVSIDPSVGIQVTRLQLGRIREKGSELALNMARFDHTQTSLVADVNMAFAPMQTGQWILTPGVTVGYERILSNPQITQYGSMYNIGVNQASVFNNPNVYKAGLNLTAKKGALSFRGMVDYYGAGLNSHGVNGMLGATINF</sequence>
<dbReference type="EMBL" id="JASBAO010000001">
    <property type="protein sequence ID" value="MDI2090452.1"/>
    <property type="molecule type" value="Genomic_DNA"/>
</dbReference>
<dbReference type="Gene3D" id="2.40.128.130">
    <property type="entry name" value="Autotransporter beta-domain"/>
    <property type="match status" value="1"/>
</dbReference>
<comment type="similarity">
    <text evidence="1">Belongs to the protein-tyrosine phosphatase family.</text>
</comment>